<evidence type="ECO:0000256" key="3">
    <source>
        <dbReference type="ARBA" id="ARBA00004733"/>
    </source>
</evidence>
<dbReference type="InterPro" id="IPR006316">
    <property type="entry name" value="Trp_synth_b-like"/>
</dbReference>
<evidence type="ECO:0000259" key="13">
    <source>
        <dbReference type="Pfam" id="PF00291"/>
    </source>
</evidence>
<evidence type="ECO:0000256" key="6">
    <source>
        <dbReference type="ARBA" id="ARBA00022605"/>
    </source>
</evidence>
<dbReference type="PANTHER" id="PTHR48077:SF6">
    <property type="entry name" value="TRYPTOPHAN SYNTHASE"/>
    <property type="match status" value="1"/>
</dbReference>
<dbReference type="InterPro" id="IPR023026">
    <property type="entry name" value="Trp_synth_beta/beta-like"/>
</dbReference>
<keyword evidence="7 12" id="KW-0822">Tryptophan biosynthesis</keyword>
<feature type="modified residue" description="N6-(pyridoxal phosphate)lysine" evidence="12">
    <location>
        <position position="111"/>
    </location>
</feature>
<dbReference type="EC" id="4.2.1.20" evidence="12"/>
<dbReference type="AlphaFoldDB" id="A0A1A8Y330"/>
<dbReference type="InterPro" id="IPR006654">
    <property type="entry name" value="Trp_synth_beta"/>
</dbReference>
<dbReference type="HAMAP" id="MF_00133">
    <property type="entry name" value="Trp_synth_beta"/>
    <property type="match status" value="1"/>
</dbReference>
<accession>A0A1A8Y330</accession>
<evidence type="ECO:0000313" key="15">
    <source>
        <dbReference type="Proteomes" id="UP000199600"/>
    </source>
</evidence>
<evidence type="ECO:0000256" key="5">
    <source>
        <dbReference type="ARBA" id="ARBA00011270"/>
    </source>
</evidence>
<reference evidence="14 15" key="1">
    <citation type="submission" date="2016-06" db="EMBL/GenBank/DDBJ databases">
        <authorList>
            <person name="Kjaerup R.B."/>
            <person name="Dalgaard T.S."/>
            <person name="Juul-Madsen H.R."/>
        </authorList>
    </citation>
    <scope>NUCLEOTIDE SEQUENCE [LARGE SCALE GENOMIC DNA]</scope>
    <source>
        <strain evidence="14">2</strain>
    </source>
</reference>
<dbReference type="InterPro" id="IPR006653">
    <property type="entry name" value="Trp_synth_b_CS"/>
</dbReference>
<feature type="domain" description="Tryptophan synthase beta chain-like PALP" evidence="13">
    <location>
        <begin position="75"/>
        <end position="416"/>
    </location>
</feature>
<dbReference type="InterPro" id="IPR001926">
    <property type="entry name" value="TrpB-like_PALP"/>
</dbReference>
<dbReference type="Proteomes" id="UP000199600">
    <property type="component" value="Unassembled WGS sequence"/>
</dbReference>
<organism evidence="14 15">
    <name type="scientific">Candidatus Propionivibrio aalborgensis</name>
    <dbReference type="NCBI Taxonomy" id="1860101"/>
    <lineage>
        <taxon>Bacteria</taxon>
        <taxon>Pseudomonadati</taxon>
        <taxon>Pseudomonadota</taxon>
        <taxon>Betaproteobacteria</taxon>
        <taxon>Rhodocyclales</taxon>
        <taxon>Rhodocyclaceae</taxon>
        <taxon>Propionivibrio</taxon>
    </lineage>
</organism>
<evidence type="ECO:0000256" key="1">
    <source>
        <dbReference type="ARBA" id="ARBA00001933"/>
    </source>
</evidence>
<evidence type="ECO:0000256" key="11">
    <source>
        <dbReference type="ARBA" id="ARBA00049047"/>
    </source>
</evidence>
<dbReference type="PANTHER" id="PTHR48077">
    <property type="entry name" value="TRYPTOPHAN SYNTHASE-RELATED"/>
    <property type="match status" value="1"/>
</dbReference>
<dbReference type="NCBIfam" id="TIGR01415">
    <property type="entry name" value="trpB_rel"/>
    <property type="match status" value="1"/>
</dbReference>
<comment type="pathway">
    <text evidence="3 12">Amino-acid biosynthesis; L-tryptophan biosynthesis; L-tryptophan from chorismate: step 5/5.</text>
</comment>
<evidence type="ECO:0000256" key="12">
    <source>
        <dbReference type="HAMAP-Rule" id="MF_00133"/>
    </source>
</evidence>
<keyword evidence="10 12" id="KW-0456">Lyase</keyword>
<protein>
    <recommendedName>
        <fullName evidence="12">Tryptophan synthase beta chain</fullName>
        <ecNumber evidence="12">4.2.1.20</ecNumber>
    </recommendedName>
</protein>
<evidence type="ECO:0000256" key="10">
    <source>
        <dbReference type="ARBA" id="ARBA00023239"/>
    </source>
</evidence>
<comment type="subunit">
    <text evidence="5 12">Tetramer of two alpha and two beta chains.</text>
</comment>
<dbReference type="RefSeq" id="WP_186412369.1">
    <property type="nucleotide sequence ID" value="NZ_FLQY01000373.1"/>
</dbReference>
<keyword evidence="6 12" id="KW-0028">Amino-acid biosynthesis</keyword>
<dbReference type="GO" id="GO:0052684">
    <property type="term" value="F:L-serine hydro-lyase (adding indole, L-tryptophan-forming) activity"/>
    <property type="evidence" value="ECO:0007669"/>
    <property type="project" value="TreeGrafter"/>
</dbReference>
<gene>
    <name evidence="12 14" type="primary">trpB</name>
    <name evidence="14" type="ORF">PROAA_70012</name>
</gene>
<dbReference type="CDD" id="cd06446">
    <property type="entry name" value="Trp-synth_B"/>
    <property type="match status" value="1"/>
</dbReference>
<name>A0A1A8Y330_9RHOO</name>
<evidence type="ECO:0000256" key="7">
    <source>
        <dbReference type="ARBA" id="ARBA00022822"/>
    </source>
</evidence>
<evidence type="ECO:0000256" key="9">
    <source>
        <dbReference type="ARBA" id="ARBA00023141"/>
    </source>
</evidence>
<dbReference type="PROSITE" id="PS00168">
    <property type="entry name" value="TRP_SYNTHASE_BETA"/>
    <property type="match status" value="1"/>
</dbReference>
<dbReference type="UniPathway" id="UPA00035">
    <property type="reaction ID" value="UER00044"/>
</dbReference>
<sequence length="454" mass="49423">MESLRFVLPQSEIPTHWYNVVADMPSAPLPPLGPDGKPATPEQMGAIFPMAILEQEMSSERWIPIPQPVREIYRLWRPSPLVRAARLEEMLGTPAKIYYKNESVSPAGSHKPNTAVAQAYYNRQAGIKRITTETGAGQWGCSMALAGQMFGLDVRVYMVKVSYQQKPYRRSMMQTWGAEVFASPSNLTQTGREALSRDPDNMGSLGLAISEAVEEAASRADTNYALGSVLNHVALHQTIIGLETRKQLELAGDWPDVVFAPCGGGSSFAGLAFPFIADNASGGRNGKSVRLVAVEPTSCPSLTKGDYAYDFGDASGFTPLMKMYTLGHDFMPPGIHAGGLRYHGASPLVSQLYHEGLIEAMGVPQLATFEAGVMFARAEGIIPAPESNHAIRAAVDEALRCKESGEAKTILFNLTGHGHFDMASYDRYFSGELEDFSYPEAAIKESLQHLPRFG</sequence>
<evidence type="ECO:0000256" key="8">
    <source>
        <dbReference type="ARBA" id="ARBA00022898"/>
    </source>
</evidence>
<comment type="function">
    <text evidence="2 12">The beta subunit is responsible for the synthesis of L-tryptophan from indole and L-serine.</text>
</comment>
<keyword evidence="8 12" id="KW-0663">Pyridoxal phosphate</keyword>
<dbReference type="GO" id="GO:0004834">
    <property type="term" value="F:tryptophan synthase activity"/>
    <property type="evidence" value="ECO:0007669"/>
    <property type="project" value="UniProtKB-UniRule"/>
</dbReference>
<evidence type="ECO:0000256" key="2">
    <source>
        <dbReference type="ARBA" id="ARBA00002786"/>
    </source>
</evidence>
<proteinExistence type="inferred from homology"/>
<dbReference type="NCBIfam" id="NF009057">
    <property type="entry name" value="PRK12391.1"/>
    <property type="match status" value="1"/>
</dbReference>
<dbReference type="InterPro" id="IPR036052">
    <property type="entry name" value="TrpB-like_PALP_sf"/>
</dbReference>
<dbReference type="PIRSF" id="PIRSF500824">
    <property type="entry name" value="TrpB_prok"/>
    <property type="match status" value="1"/>
</dbReference>
<evidence type="ECO:0000313" key="14">
    <source>
        <dbReference type="EMBL" id="SBT10803.1"/>
    </source>
</evidence>
<keyword evidence="15" id="KW-1185">Reference proteome</keyword>
<dbReference type="Pfam" id="PF00291">
    <property type="entry name" value="PALP"/>
    <property type="match status" value="1"/>
</dbReference>
<comment type="catalytic activity">
    <reaction evidence="11 12">
        <text>(1S,2R)-1-C-(indol-3-yl)glycerol 3-phosphate + L-serine = D-glyceraldehyde 3-phosphate + L-tryptophan + H2O</text>
        <dbReference type="Rhea" id="RHEA:10532"/>
        <dbReference type="ChEBI" id="CHEBI:15377"/>
        <dbReference type="ChEBI" id="CHEBI:33384"/>
        <dbReference type="ChEBI" id="CHEBI:57912"/>
        <dbReference type="ChEBI" id="CHEBI:58866"/>
        <dbReference type="ChEBI" id="CHEBI:59776"/>
        <dbReference type="EC" id="4.2.1.20"/>
    </reaction>
</comment>
<comment type="similarity">
    <text evidence="4 12">Belongs to the TrpB family.</text>
</comment>
<dbReference type="GO" id="GO:0005737">
    <property type="term" value="C:cytoplasm"/>
    <property type="evidence" value="ECO:0007669"/>
    <property type="project" value="TreeGrafter"/>
</dbReference>
<comment type="cofactor">
    <cofactor evidence="1 12">
        <name>pyridoxal 5'-phosphate</name>
        <dbReference type="ChEBI" id="CHEBI:597326"/>
    </cofactor>
</comment>
<dbReference type="PIRSF" id="PIRSF001413">
    <property type="entry name" value="Trp_syn_beta"/>
    <property type="match status" value="1"/>
</dbReference>
<dbReference type="EMBL" id="FLQY01000373">
    <property type="protein sequence ID" value="SBT10803.1"/>
    <property type="molecule type" value="Genomic_DNA"/>
</dbReference>
<evidence type="ECO:0000256" key="4">
    <source>
        <dbReference type="ARBA" id="ARBA00009982"/>
    </source>
</evidence>
<dbReference type="SUPFAM" id="SSF53686">
    <property type="entry name" value="Tryptophan synthase beta subunit-like PLP-dependent enzymes"/>
    <property type="match status" value="1"/>
</dbReference>
<dbReference type="GO" id="GO:0030170">
    <property type="term" value="F:pyridoxal phosphate binding"/>
    <property type="evidence" value="ECO:0007669"/>
    <property type="project" value="InterPro"/>
</dbReference>
<keyword evidence="9 12" id="KW-0057">Aromatic amino acid biosynthesis</keyword>
<dbReference type="Gene3D" id="3.40.50.1100">
    <property type="match status" value="2"/>
</dbReference>